<dbReference type="PANTHER" id="PTHR47219:SF16">
    <property type="entry name" value="GTPASE ACTIVATING PROTEIN"/>
    <property type="match status" value="1"/>
</dbReference>
<dbReference type="PROSITE" id="PS50086">
    <property type="entry name" value="TBC_RABGAP"/>
    <property type="match status" value="1"/>
</dbReference>
<dbReference type="SMART" id="SM00462">
    <property type="entry name" value="PTB"/>
    <property type="match status" value="2"/>
</dbReference>
<dbReference type="SUPFAM" id="SSF47923">
    <property type="entry name" value="Ypt/Rab-GAP domain of gyp1p"/>
    <property type="match status" value="2"/>
</dbReference>
<dbReference type="SUPFAM" id="SSF50729">
    <property type="entry name" value="PH domain-like"/>
    <property type="match status" value="2"/>
</dbReference>
<dbReference type="GeneID" id="100203930"/>
<feature type="domain" description="Rab-GAP TBC" evidence="5">
    <location>
        <begin position="703"/>
        <end position="898"/>
    </location>
</feature>
<dbReference type="InterPro" id="IPR050302">
    <property type="entry name" value="Rab_GAP_TBC_domain"/>
</dbReference>
<name>A0ABM4D3R7_HYDVU</name>
<dbReference type="Gene3D" id="1.10.10.2750">
    <property type="match status" value="1"/>
</dbReference>
<evidence type="ECO:0000256" key="3">
    <source>
        <dbReference type="SAM" id="Coils"/>
    </source>
</evidence>
<dbReference type="InterPro" id="IPR000195">
    <property type="entry name" value="Rab-GAP-TBC_dom"/>
</dbReference>
<evidence type="ECO:0000259" key="4">
    <source>
        <dbReference type="PROSITE" id="PS01179"/>
    </source>
</evidence>
<evidence type="ECO:0000259" key="5">
    <source>
        <dbReference type="PROSITE" id="PS50086"/>
    </source>
</evidence>
<reference evidence="7" key="1">
    <citation type="submission" date="2025-08" db="UniProtKB">
        <authorList>
            <consortium name="RefSeq"/>
        </authorList>
    </citation>
    <scope>IDENTIFICATION</scope>
</reference>
<dbReference type="Proteomes" id="UP001652625">
    <property type="component" value="Chromosome 12"/>
</dbReference>
<dbReference type="InterPro" id="IPR021785">
    <property type="entry name" value="DUF3350"/>
</dbReference>
<keyword evidence="1" id="KW-0343">GTPase activation</keyword>
<dbReference type="SMART" id="SM00164">
    <property type="entry name" value="TBC"/>
    <property type="match status" value="1"/>
</dbReference>
<dbReference type="CDD" id="cd00934">
    <property type="entry name" value="PTB"/>
    <property type="match status" value="1"/>
</dbReference>
<evidence type="ECO:0000256" key="2">
    <source>
        <dbReference type="ARBA" id="ARBA00022553"/>
    </source>
</evidence>
<dbReference type="InterPro" id="IPR035969">
    <property type="entry name" value="Rab-GAP_TBC_sf"/>
</dbReference>
<dbReference type="RefSeq" id="XP_065668898.1">
    <property type="nucleotide sequence ID" value="XM_065812826.1"/>
</dbReference>
<dbReference type="Pfam" id="PF11830">
    <property type="entry name" value="DUF3350"/>
    <property type="match status" value="1"/>
</dbReference>
<sequence>MSLIINIQEGGLEKPIIDNSENESFDFAFYGSFFIDRRYAPSVFPWLVKHMLRNKKTFKLVTAKISTDKLIIIDKSNSLNIIQEHLFDSIYRLSRLRNCDLDDYLAYVTGKADNSSSHFHLFKCDLQEKKTEFLTSLKTHVLGFNKLPSPGHDQKTFKLSPSKLTHQRTVSSGAVLISESSPVFQDSVYYIGKVSISQPQAPPKFIDDVLLQLQKIQSSDILFKKKRSVTGPNLENNEYQSDTTDFGFPDLIPFNLMARQRSVSCDSKDTDENSLIIHRDKNSLYRSALTNITNEVKSRLVTLQIAKNSVSLFSLESKTLLLERKIKNISFCTKGEVRSDHFAFICRDNGKHVCYIFQGESEIKVDVLMKSMKQAFCDALEASAHLTLCEICPLQLFHKLCTKLEGASQIEEKKDILEDTISRMSEYEQLHIANQISEQNPTNKFDELVISVNIVRNIIDRKQLAHKHSYNMQQLLGESFPERSKSSNIFEKAKKTFASSLHNFATKKPNSGSLSMIHQSSEDVNKPIRSNTMNAPMSCPTTPDLAVKHLKFDFDNESSTNKPEVIKNQVSEDVVTQWKSVANNRKLMKRPSWRQDIYHSVVIPSYRDPTLTSAIDGHVNSSYRARLRWSNAIRNQILLIRMEKENKTLAAKISASEERRQKLSYKEYGSYTGVSAVLWDEMLTQKKNEKVNDHSLVEVVRGGLPRARRGEVWQFLIKQYTIRCPERVEEQYWKNESYRSLLRLSTSHQHAILIDLGRTFPTHEHFVARLGSGQLSLFNILKAYSILDREVGYCQGLSFVAGLFLIHMNEEDAYRSFCHIMFDLQIRNQYKPDMNAVQQQLYQLSRLIHDYYPSLYEHFNLNDVTPTLYAAPWFLTLYASQYPVGFASRVMDMLLLQGLEVIFKVAIVMIGDYINEILECDSFETIVEYLKLTLPVKVPTNTDDICNRVLNMNITSQLHLYEVEYQLLKDEMIDIRQNREKLEKQEVVHKELENELARVQKELSNVNLELSSLKSKFLETKKEKNMYKKKLSEMEQELFLLKSNNIVVKQNGDCSKDFLENGQVCYSNS</sequence>
<gene>
    <name evidence="7" type="primary">LOC100203930</name>
</gene>
<dbReference type="Gene3D" id="1.10.8.270">
    <property type="entry name" value="putative rabgap domain of human tbc1 domain family member 14 like domains"/>
    <property type="match status" value="1"/>
</dbReference>
<protein>
    <submittedName>
        <fullName evidence="7">TBC1 domain family member 4 isoform X2</fullName>
    </submittedName>
</protein>
<evidence type="ECO:0000313" key="6">
    <source>
        <dbReference type="Proteomes" id="UP001652625"/>
    </source>
</evidence>
<dbReference type="Pfam" id="PF00640">
    <property type="entry name" value="PID"/>
    <property type="match status" value="1"/>
</dbReference>
<dbReference type="Gene3D" id="2.30.29.30">
    <property type="entry name" value="Pleckstrin-homology domain (PH domain)/Phosphotyrosine-binding domain (PTB)"/>
    <property type="match status" value="2"/>
</dbReference>
<proteinExistence type="predicted"/>
<dbReference type="PROSITE" id="PS01179">
    <property type="entry name" value="PID"/>
    <property type="match status" value="1"/>
</dbReference>
<evidence type="ECO:0000256" key="1">
    <source>
        <dbReference type="ARBA" id="ARBA00022468"/>
    </source>
</evidence>
<dbReference type="InterPro" id="IPR006020">
    <property type="entry name" value="PTB/PI_dom"/>
</dbReference>
<feature type="coiled-coil region" evidence="3">
    <location>
        <begin position="965"/>
        <end position="1044"/>
    </location>
</feature>
<dbReference type="InterPro" id="IPR011993">
    <property type="entry name" value="PH-like_dom_sf"/>
</dbReference>
<evidence type="ECO:0000313" key="7">
    <source>
        <dbReference type="RefSeq" id="XP_065668898.1"/>
    </source>
</evidence>
<dbReference type="Gene3D" id="1.10.472.80">
    <property type="entry name" value="Ypt/Rab-GAP domain of gyp1p, domain 3"/>
    <property type="match status" value="1"/>
</dbReference>
<feature type="domain" description="PID" evidence="4">
    <location>
        <begin position="301"/>
        <end position="376"/>
    </location>
</feature>
<keyword evidence="6" id="KW-1185">Reference proteome</keyword>
<dbReference type="Pfam" id="PF00566">
    <property type="entry name" value="RabGAP-TBC"/>
    <property type="match status" value="1"/>
</dbReference>
<accession>A0ABM4D3R7</accession>
<dbReference type="PANTHER" id="PTHR47219">
    <property type="entry name" value="RAB GTPASE-ACTIVATING PROTEIN 1-LIKE"/>
    <property type="match status" value="1"/>
</dbReference>
<keyword evidence="2" id="KW-0597">Phosphoprotein</keyword>
<organism evidence="6 7">
    <name type="scientific">Hydra vulgaris</name>
    <name type="common">Hydra</name>
    <name type="synonym">Hydra attenuata</name>
    <dbReference type="NCBI Taxonomy" id="6087"/>
    <lineage>
        <taxon>Eukaryota</taxon>
        <taxon>Metazoa</taxon>
        <taxon>Cnidaria</taxon>
        <taxon>Hydrozoa</taxon>
        <taxon>Hydroidolina</taxon>
        <taxon>Anthoathecata</taxon>
        <taxon>Aplanulata</taxon>
        <taxon>Hydridae</taxon>
        <taxon>Hydra</taxon>
    </lineage>
</organism>
<keyword evidence="3" id="KW-0175">Coiled coil</keyword>